<accession>A0A087TX55</accession>
<dbReference type="Proteomes" id="UP000054359">
    <property type="component" value="Unassembled WGS sequence"/>
</dbReference>
<dbReference type="GO" id="GO:0000124">
    <property type="term" value="C:SAGA complex"/>
    <property type="evidence" value="ECO:0007669"/>
    <property type="project" value="TreeGrafter"/>
</dbReference>
<dbReference type="GO" id="GO:0035267">
    <property type="term" value="C:NuA4 histone acetyltransferase complex"/>
    <property type="evidence" value="ECO:0007669"/>
    <property type="project" value="TreeGrafter"/>
</dbReference>
<dbReference type="InterPro" id="IPR046805">
    <property type="entry name" value="Tra1_ring"/>
</dbReference>
<dbReference type="EMBL" id="KK117154">
    <property type="protein sequence ID" value="KFM69694.1"/>
    <property type="molecule type" value="Genomic_DNA"/>
</dbReference>
<proteinExistence type="predicted"/>
<protein>
    <submittedName>
        <fullName evidence="1">Transformation/transcription domain-associated protein</fullName>
    </submittedName>
</protein>
<dbReference type="GO" id="GO:0006355">
    <property type="term" value="P:regulation of DNA-templated transcription"/>
    <property type="evidence" value="ECO:0007669"/>
    <property type="project" value="TreeGrafter"/>
</dbReference>
<gene>
    <name evidence="1" type="ORF">X975_12446</name>
</gene>
<feature type="non-terminal residue" evidence="1">
    <location>
        <position position="224"/>
    </location>
</feature>
<evidence type="ECO:0000313" key="1">
    <source>
        <dbReference type="EMBL" id="KFM69694.1"/>
    </source>
</evidence>
<dbReference type="GO" id="GO:0005634">
    <property type="term" value="C:nucleus"/>
    <property type="evidence" value="ECO:0007669"/>
    <property type="project" value="TreeGrafter"/>
</dbReference>
<dbReference type="PANTHER" id="PTHR11139">
    <property type="entry name" value="ATAXIA TELANGIECTASIA MUTATED ATM -RELATED"/>
    <property type="match status" value="1"/>
</dbReference>
<keyword evidence="2" id="KW-1185">Reference proteome</keyword>
<dbReference type="OMA" id="MEDGNEM"/>
<organism evidence="1 2">
    <name type="scientific">Stegodyphus mimosarum</name>
    <name type="common">African social velvet spider</name>
    <dbReference type="NCBI Taxonomy" id="407821"/>
    <lineage>
        <taxon>Eukaryota</taxon>
        <taxon>Metazoa</taxon>
        <taxon>Ecdysozoa</taxon>
        <taxon>Arthropoda</taxon>
        <taxon>Chelicerata</taxon>
        <taxon>Arachnida</taxon>
        <taxon>Araneae</taxon>
        <taxon>Araneomorphae</taxon>
        <taxon>Entelegynae</taxon>
        <taxon>Eresoidea</taxon>
        <taxon>Eresidae</taxon>
        <taxon>Stegodyphus</taxon>
    </lineage>
</organism>
<dbReference type="OrthoDB" id="5570127at2759"/>
<dbReference type="GO" id="GO:0006281">
    <property type="term" value="P:DNA repair"/>
    <property type="evidence" value="ECO:0007669"/>
    <property type="project" value="TreeGrafter"/>
</dbReference>
<evidence type="ECO:0000313" key="2">
    <source>
        <dbReference type="Proteomes" id="UP000054359"/>
    </source>
</evidence>
<dbReference type="AlphaFoldDB" id="A0A087TX55"/>
<name>A0A087TX55_STEMI</name>
<dbReference type="InterPro" id="IPR050517">
    <property type="entry name" value="DDR_Repair_Kinase"/>
</dbReference>
<dbReference type="Pfam" id="PF20206">
    <property type="entry name" value="Tra1_ring"/>
    <property type="match status" value="1"/>
</dbReference>
<dbReference type="PANTHER" id="PTHR11139:SF1">
    <property type="entry name" value="TRANSFORMATION_TRANSCRIPTION DOMAIN-ASSOCIATED PROTEIN"/>
    <property type="match status" value="1"/>
</dbReference>
<reference evidence="1 2" key="1">
    <citation type="submission" date="2013-11" db="EMBL/GenBank/DDBJ databases">
        <title>Genome sequencing of Stegodyphus mimosarum.</title>
        <authorList>
            <person name="Bechsgaard J."/>
        </authorList>
    </citation>
    <scope>NUCLEOTIDE SEQUENCE [LARGE SCALE GENOMIC DNA]</scope>
</reference>
<sequence length="224" mass="26327">MKLMKFAWPCLLPKSCVDPAAKYHGHLLLAIIIAKFSIHRKIVLQVFHSLLKAHATEVRGIVRQALKILTPKIPERMDDNNNMLMHWTKKIIVEEGHSISQLVHILNLLVDHYKVYYPVRHQMIHYIITSADQLAFRGNAHLEHKQLAVDLTEIIIKWEIMRLQEQQKLPPGINPIEMSDIFERKSKLPLPNFRERIQPIEHHIERLFEASRINVQPDLPENRR</sequence>
<dbReference type="STRING" id="407821.A0A087TX55"/>